<evidence type="ECO:0000313" key="2">
    <source>
        <dbReference type="Proteomes" id="UP000033935"/>
    </source>
</evidence>
<protein>
    <submittedName>
        <fullName evidence="1">Uncharacterized protein</fullName>
    </submittedName>
</protein>
<proteinExistence type="predicted"/>
<gene>
    <name evidence="1" type="ORF">UT30_C0021G0004</name>
</gene>
<comment type="caution">
    <text evidence="1">The sequence shown here is derived from an EMBL/GenBank/DDBJ whole genome shotgun (WGS) entry which is preliminary data.</text>
</comment>
<sequence>MKGNENAAERLTELKGETKNVIDILSEIRHIHASTWMKRVRQELGKLRKQPGSVPVSVQVECLLSKLGETLDAIKAAMKISSSDKLADAHEYVSGVLNKFSDGILGH</sequence>
<dbReference type="EMBL" id="LBWG01000021">
    <property type="protein sequence ID" value="KKR03705.1"/>
    <property type="molecule type" value="Genomic_DNA"/>
</dbReference>
<dbReference type="AlphaFoldDB" id="A0A0G0PZY7"/>
<organism evidence="1 2">
    <name type="scientific">Candidatus Uhrbacteria bacterium GW2011_GWF2_39_13</name>
    <dbReference type="NCBI Taxonomy" id="1618995"/>
    <lineage>
        <taxon>Bacteria</taxon>
        <taxon>Candidatus Uhriibacteriota</taxon>
    </lineage>
</organism>
<reference evidence="1 2" key="1">
    <citation type="journal article" date="2015" name="Nature">
        <title>rRNA introns, odd ribosomes, and small enigmatic genomes across a large radiation of phyla.</title>
        <authorList>
            <person name="Brown C.T."/>
            <person name="Hug L.A."/>
            <person name="Thomas B.C."/>
            <person name="Sharon I."/>
            <person name="Castelle C.J."/>
            <person name="Singh A."/>
            <person name="Wilkins M.J."/>
            <person name="Williams K.H."/>
            <person name="Banfield J.F."/>
        </authorList>
    </citation>
    <scope>NUCLEOTIDE SEQUENCE [LARGE SCALE GENOMIC DNA]</scope>
</reference>
<name>A0A0G0PZY7_9BACT</name>
<dbReference type="Proteomes" id="UP000033935">
    <property type="component" value="Unassembled WGS sequence"/>
</dbReference>
<evidence type="ECO:0000313" key="1">
    <source>
        <dbReference type="EMBL" id="KKR03705.1"/>
    </source>
</evidence>
<accession>A0A0G0PZY7</accession>